<sequence>MYMQPENIYMQSANREFLRSKTVFVGVLLIFLLEALRLYTFFDVLLLPLFSLSTLLAKNTTTIGLVIETLL</sequence>
<feature type="transmembrane region" description="Helical" evidence="1">
    <location>
        <begin position="21"/>
        <end position="39"/>
    </location>
</feature>
<dbReference type="EMBL" id="FUXE01000001">
    <property type="protein sequence ID" value="SJZ44679.1"/>
    <property type="molecule type" value="Genomic_DNA"/>
</dbReference>
<accession>A0A1T4KQG3</accession>
<evidence type="ECO:0000313" key="3">
    <source>
        <dbReference type="Proteomes" id="UP000190121"/>
    </source>
</evidence>
<protein>
    <submittedName>
        <fullName evidence="2">Uncharacterized protein</fullName>
    </submittedName>
</protein>
<dbReference type="AlphaFoldDB" id="A0A1T4KQG3"/>
<evidence type="ECO:0000313" key="2">
    <source>
        <dbReference type="EMBL" id="SJZ44679.1"/>
    </source>
</evidence>
<keyword evidence="1" id="KW-0812">Transmembrane</keyword>
<reference evidence="3" key="1">
    <citation type="submission" date="2017-02" db="EMBL/GenBank/DDBJ databases">
        <authorList>
            <person name="Varghese N."/>
            <person name="Submissions S."/>
        </authorList>
    </citation>
    <scope>NUCLEOTIDE SEQUENCE [LARGE SCALE GENOMIC DNA]</scope>
    <source>
        <strain evidence="3">ATCC 51356</strain>
    </source>
</reference>
<keyword evidence="1" id="KW-0472">Membrane</keyword>
<name>A0A1T4KQG3_9PORP</name>
<proteinExistence type="predicted"/>
<gene>
    <name evidence="2" type="ORF">SAMN02745171_00147</name>
</gene>
<keyword evidence="3" id="KW-1185">Reference proteome</keyword>
<keyword evidence="1" id="KW-1133">Transmembrane helix</keyword>
<dbReference type="Proteomes" id="UP000190121">
    <property type="component" value="Unassembled WGS sequence"/>
</dbReference>
<evidence type="ECO:0000256" key="1">
    <source>
        <dbReference type="SAM" id="Phobius"/>
    </source>
</evidence>
<organism evidence="2 3">
    <name type="scientific">Porphyromonas circumdentaria</name>
    <dbReference type="NCBI Taxonomy" id="29524"/>
    <lineage>
        <taxon>Bacteria</taxon>
        <taxon>Pseudomonadati</taxon>
        <taxon>Bacteroidota</taxon>
        <taxon>Bacteroidia</taxon>
        <taxon>Bacteroidales</taxon>
        <taxon>Porphyromonadaceae</taxon>
        <taxon>Porphyromonas</taxon>
    </lineage>
</organism>